<evidence type="ECO:0000259" key="3">
    <source>
        <dbReference type="Pfam" id="PF13458"/>
    </source>
</evidence>
<dbReference type="Proteomes" id="UP000298424">
    <property type="component" value="Unassembled WGS sequence"/>
</dbReference>
<comment type="similarity">
    <text evidence="1">Belongs to the leucine-binding protein family.</text>
</comment>
<comment type="caution">
    <text evidence="4">The sequence shown here is derived from an EMBL/GenBank/DDBJ whole genome shotgun (WGS) entry which is preliminary data.</text>
</comment>
<feature type="domain" description="Leucine-binding protein" evidence="3">
    <location>
        <begin position="2"/>
        <end position="331"/>
    </location>
</feature>
<dbReference type="EMBL" id="SOGT01000015">
    <property type="protein sequence ID" value="TFD24081.1"/>
    <property type="molecule type" value="Genomic_DNA"/>
</dbReference>
<dbReference type="AlphaFoldDB" id="A0A4R8ZAJ3"/>
<gene>
    <name evidence="4" type="ORF">E3T27_14690</name>
</gene>
<reference evidence="4 5" key="1">
    <citation type="submission" date="2019-03" db="EMBL/GenBank/DDBJ databases">
        <title>Genomics of glacier-inhabiting Cryobacterium strains.</title>
        <authorList>
            <person name="Liu Q."/>
            <person name="Xin Y.-H."/>
        </authorList>
    </citation>
    <scope>NUCLEOTIDE SEQUENCE [LARGE SCALE GENOMIC DNA]</scope>
    <source>
        <strain evidence="4 5">TMT1-1</strain>
    </source>
</reference>
<evidence type="ECO:0000313" key="4">
    <source>
        <dbReference type="EMBL" id="TFD24081.1"/>
    </source>
</evidence>
<dbReference type="SUPFAM" id="SSF53822">
    <property type="entry name" value="Periplasmic binding protein-like I"/>
    <property type="match status" value="1"/>
</dbReference>
<keyword evidence="5" id="KW-1185">Reference proteome</keyword>
<dbReference type="Pfam" id="PF13458">
    <property type="entry name" value="Peripla_BP_6"/>
    <property type="match status" value="1"/>
</dbReference>
<dbReference type="InterPro" id="IPR028081">
    <property type="entry name" value="Leu-bd"/>
</dbReference>
<evidence type="ECO:0000256" key="1">
    <source>
        <dbReference type="ARBA" id="ARBA00010062"/>
    </source>
</evidence>
<accession>A0A4R8ZAJ3</accession>
<dbReference type="OrthoDB" id="7337537at2"/>
<name>A0A4R8ZAJ3_9MICO</name>
<dbReference type="InterPro" id="IPR028082">
    <property type="entry name" value="Peripla_BP_I"/>
</dbReference>
<evidence type="ECO:0000256" key="2">
    <source>
        <dbReference type="ARBA" id="ARBA00022729"/>
    </source>
</evidence>
<dbReference type="PANTHER" id="PTHR47628:SF1">
    <property type="entry name" value="ALIPHATIC AMIDASE EXPRESSION-REGULATING PROTEIN"/>
    <property type="match status" value="1"/>
</dbReference>
<dbReference type="PANTHER" id="PTHR47628">
    <property type="match status" value="1"/>
</dbReference>
<evidence type="ECO:0000313" key="5">
    <source>
        <dbReference type="Proteomes" id="UP000298424"/>
    </source>
</evidence>
<dbReference type="CDD" id="cd06358">
    <property type="entry name" value="PBP1_NHase"/>
    <property type="match status" value="1"/>
</dbReference>
<protein>
    <recommendedName>
        <fullName evidence="3">Leucine-binding protein domain-containing protein</fullName>
    </recommendedName>
</protein>
<organism evidence="4 5">
    <name type="scientific">Cryobacterium lyxosi</name>
    <dbReference type="NCBI Taxonomy" id="1259228"/>
    <lineage>
        <taxon>Bacteria</taxon>
        <taxon>Bacillati</taxon>
        <taxon>Actinomycetota</taxon>
        <taxon>Actinomycetes</taxon>
        <taxon>Micrococcales</taxon>
        <taxon>Microbacteriaceae</taxon>
        <taxon>Cryobacterium</taxon>
    </lineage>
</organism>
<sequence>MGLAVPLQGPAGIFGPSCEAIAELCVSKLNKTGLLGRRVEIETIDAGAPPPEIAQTVAKLIDRGRIQALTGWHISSVRSHLVPVMAGRIPYVYTSLYEGGERHPGVFCSGETPPMQIAPALSWLRDQLGVRSWFIVGDDYVWPRRSATAAMSYARALGLQVVGSQFVQLGTEDFAPLVRRLIRSGADGVLMFLVGQDAVAFNRAFAREHMQHRVIRFSPLMEENMLIASGPGAIDEMYVSAGYFRSLSTAGSLDLVGEYTDNFGADAPPLNNQAESCYEGITVLASLIRAAQCLDVYCLTAVSEGVGYDGPRGAVELRSGHLQQKVHLARATVADFDVITTL</sequence>
<dbReference type="Gene3D" id="3.40.50.2300">
    <property type="match status" value="2"/>
</dbReference>
<proteinExistence type="inferred from homology"/>
<keyword evidence="2" id="KW-0732">Signal</keyword>